<dbReference type="AlphaFoldDB" id="A0A6I9MRB0"/>
<evidence type="ECO:0000256" key="3">
    <source>
        <dbReference type="ARBA" id="ARBA00019297"/>
    </source>
</evidence>
<evidence type="ECO:0000256" key="7">
    <source>
        <dbReference type="ARBA" id="ARBA00023242"/>
    </source>
</evidence>
<comment type="subcellular location">
    <subcellularLocation>
        <location evidence="2">Chromosome</location>
    </subcellularLocation>
    <subcellularLocation>
        <location evidence="1">Nucleus</location>
    </subcellularLocation>
</comment>
<reference evidence="11" key="1">
    <citation type="submission" date="2025-08" db="UniProtKB">
        <authorList>
            <consortium name="RefSeq"/>
        </authorList>
    </citation>
    <scope>IDENTIFICATION</scope>
    <source>
        <tissue evidence="11">Muscle</tissue>
    </source>
</reference>
<dbReference type="GO" id="GO:0070828">
    <property type="term" value="P:heterochromatin organization"/>
    <property type="evidence" value="ECO:0007669"/>
    <property type="project" value="TreeGrafter"/>
</dbReference>
<evidence type="ECO:0000256" key="5">
    <source>
        <dbReference type="ARBA" id="ARBA00022737"/>
    </source>
</evidence>
<dbReference type="KEGG" id="ncc:104943286"/>
<sequence length="197" mass="21666">MSMVSSSEPEASSEESPSNEDEQAAPSATPDQVTDGEAAGDMEPTENGEEAEGAKAEKGGGEETDKKEDKCKDCAAGQCATHCYVLLLRLKDGYKYKKGKSKKVKRTIPAWASVTASKKLPVTNYAGTQNKVNDILIEAITSCNDKSGVSYQSFMKYILKKYPEMDIHKKKFLIKKAMKKHLEKGTIKQVKNVIWGY</sequence>
<dbReference type="SMART" id="SM00526">
    <property type="entry name" value="H15"/>
    <property type="match status" value="1"/>
</dbReference>
<keyword evidence="7" id="KW-0539">Nucleus</keyword>
<evidence type="ECO:0000256" key="1">
    <source>
        <dbReference type="ARBA" id="ARBA00004123"/>
    </source>
</evidence>
<dbReference type="GO" id="GO:0003677">
    <property type="term" value="F:DNA binding"/>
    <property type="evidence" value="ECO:0007669"/>
    <property type="project" value="UniProtKB-KW"/>
</dbReference>
<dbReference type="InterPro" id="IPR005818">
    <property type="entry name" value="Histone_H1/H5_H15"/>
</dbReference>
<dbReference type="Gene3D" id="1.10.10.10">
    <property type="entry name" value="Winged helix-like DNA-binding domain superfamily/Winged helix DNA-binding domain"/>
    <property type="match status" value="1"/>
</dbReference>
<gene>
    <name evidence="11" type="primary">LOC104943286</name>
</gene>
<dbReference type="InterPro" id="IPR036390">
    <property type="entry name" value="WH_DNA-bd_sf"/>
</dbReference>
<keyword evidence="6" id="KW-0238">DNA-binding</keyword>
<accession>A0A6I9MRB0</accession>
<organism evidence="10 11">
    <name type="scientific">Notothenia coriiceps</name>
    <name type="common">black rockcod</name>
    <dbReference type="NCBI Taxonomy" id="8208"/>
    <lineage>
        <taxon>Eukaryota</taxon>
        <taxon>Metazoa</taxon>
        <taxon>Chordata</taxon>
        <taxon>Craniata</taxon>
        <taxon>Vertebrata</taxon>
        <taxon>Euteleostomi</taxon>
        <taxon>Actinopterygii</taxon>
        <taxon>Neopterygii</taxon>
        <taxon>Teleostei</taxon>
        <taxon>Neoteleostei</taxon>
        <taxon>Acanthomorphata</taxon>
        <taxon>Eupercaria</taxon>
        <taxon>Perciformes</taxon>
        <taxon>Notothenioidei</taxon>
        <taxon>Nototheniidae</taxon>
        <taxon>Notothenia</taxon>
    </lineage>
</organism>
<feature type="domain" description="H15" evidence="9">
    <location>
        <begin position="128"/>
        <end position="197"/>
    </location>
</feature>
<feature type="compositionally biased region" description="Basic and acidic residues" evidence="8">
    <location>
        <begin position="52"/>
        <end position="68"/>
    </location>
</feature>
<evidence type="ECO:0000256" key="4">
    <source>
        <dbReference type="ARBA" id="ARBA00022454"/>
    </source>
</evidence>
<dbReference type="OrthoDB" id="7684689at2759"/>
<feature type="compositionally biased region" description="Acidic residues" evidence="8">
    <location>
        <begin position="11"/>
        <end position="23"/>
    </location>
</feature>
<feature type="compositionally biased region" description="Low complexity" evidence="8">
    <location>
        <begin position="1"/>
        <end position="10"/>
    </location>
</feature>
<dbReference type="InterPro" id="IPR036388">
    <property type="entry name" value="WH-like_DNA-bd_sf"/>
</dbReference>
<evidence type="ECO:0000256" key="2">
    <source>
        <dbReference type="ARBA" id="ARBA00004286"/>
    </source>
</evidence>
<dbReference type="Pfam" id="PF00538">
    <property type="entry name" value="Linker_histone"/>
    <property type="match status" value="1"/>
</dbReference>
<dbReference type="GO" id="GO:0031491">
    <property type="term" value="F:nucleosome binding"/>
    <property type="evidence" value="ECO:0007669"/>
    <property type="project" value="TreeGrafter"/>
</dbReference>
<dbReference type="PANTHER" id="PTHR15832:SF1">
    <property type="entry name" value="HETEROCHROMATIN PROTEIN 1-BINDING PROTEIN 3"/>
    <property type="match status" value="1"/>
</dbReference>
<dbReference type="PROSITE" id="PS51504">
    <property type="entry name" value="H15"/>
    <property type="match status" value="1"/>
</dbReference>
<keyword evidence="10" id="KW-1185">Reference proteome</keyword>
<dbReference type="Proteomes" id="UP000504611">
    <property type="component" value="Unplaced"/>
</dbReference>
<proteinExistence type="predicted"/>
<evidence type="ECO:0000259" key="9">
    <source>
        <dbReference type="PROSITE" id="PS51504"/>
    </source>
</evidence>
<dbReference type="GO" id="GO:0000786">
    <property type="term" value="C:nucleosome"/>
    <property type="evidence" value="ECO:0007669"/>
    <property type="project" value="InterPro"/>
</dbReference>
<dbReference type="GO" id="GO:0006334">
    <property type="term" value="P:nucleosome assembly"/>
    <property type="evidence" value="ECO:0007669"/>
    <property type="project" value="InterPro"/>
</dbReference>
<protein>
    <recommendedName>
        <fullName evidence="3">Heterochromatin protein 1-binding protein 3</fullName>
    </recommendedName>
</protein>
<feature type="region of interest" description="Disordered" evidence="8">
    <location>
        <begin position="1"/>
        <end position="68"/>
    </location>
</feature>
<evidence type="ECO:0000313" key="11">
    <source>
        <dbReference type="RefSeq" id="XP_010766937.1"/>
    </source>
</evidence>
<dbReference type="SUPFAM" id="SSF46785">
    <property type="entry name" value="Winged helix' DNA-binding domain"/>
    <property type="match status" value="1"/>
</dbReference>
<dbReference type="GO" id="GO:0005634">
    <property type="term" value="C:nucleus"/>
    <property type="evidence" value="ECO:0007669"/>
    <property type="project" value="UniProtKB-SubCell"/>
</dbReference>
<dbReference type="CDD" id="cd00073">
    <property type="entry name" value="H15"/>
    <property type="match status" value="1"/>
</dbReference>
<evidence type="ECO:0000313" key="10">
    <source>
        <dbReference type="Proteomes" id="UP000504611"/>
    </source>
</evidence>
<name>A0A6I9MRB0_9TELE</name>
<evidence type="ECO:0000256" key="6">
    <source>
        <dbReference type="ARBA" id="ARBA00023125"/>
    </source>
</evidence>
<feature type="compositionally biased region" description="Acidic residues" evidence="8">
    <location>
        <begin position="38"/>
        <end position="51"/>
    </location>
</feature>
<keyword evidence="5" id="KW-0677">Repeat</keyword>
<evidence type="ECO:0000256" key="8">
    <source>
        <dbReference type="SAM" id="MobiDB-lite"/>
    </source>
</evidence>
<dbReference type="PANTHER" id="PTHR15832">
    <property type="entry name" value="SHC (SRC HOMOLOGY DOMAIN C-TERMINAL) ADAPTOR HOMOLOG"/>
    <property type="match status" value="1"/>
</dbReference>
<keyword evidence="4" id="KW-0158">Chromosome</keyword>
<dbReference type="RefSeq" id="XP_010766937.1">
    <property type="nucleotide sequence ID" value="XM_010768635.1"/>
</dbReference>